<keyword evidence="3 7" id="KW-0732">Signal</keyword>
<comment type="subcellular location">
    <subcellularLocation>
        <location evidence="1">Secreted</location>
    </subcellularLocation>
</comment>
<feature type="transmembrane region" description="Helical" evidence="6">
    <location>
        <begin position="882"/>
        <end position="902"/>
    </location>
</feature>
<evidence type="ECO:0000256" key="1">
    <source>
        <dbReference type="ARBA" id="ARBA00004613"/>
    </source>
</evidence>
<evidence type="ECO:0000256" key="6">
    <source>
        <dbReference type="SAM" id="Phobius"/>
    </source>
</evidence>
<proteinExistence type="predicted"/>
<organism evidence="9 10">
    <name type="scientific">Pangasianodon hypophthalmus</name>
    <name type="common">Striped catfish</name>
    <name type="synonym">Helicophagus hypophthalmus</name>
    <dbReference type="NCBI Taxonomy" id="310915"/>
    <lineage>
        <taxon>Eukaryota</taxon>
        <taxon>Metazoa</taxon>
        <taxon>Chordata</taxon>
        <taxon>Craniata</taxon>
        <taxon>Vertebrata</taxon>
        <taxon>Euteleostomi</taxon>
        <taxon>Actinopterygii</taxon>
        <taxon>Neopterygii</taxon>
        <taxon>Teleostei</taxon>
        <taxon>Ostariophysi</taxon>
        <taxon>Siluriformes</taxon>
        <taxon>Pangasiidae</taxon>
        <taxon>Pangasianodon</taxon>
    </lineage>
</organism>
<evidence type="ECO:0000259" key="8">
    <source>
        <dbReference type="SMART" id="SM00181"/>
    </source>
</evidence>
<feature type="domain" description="EGF-like" evidence="8">
    <location>
        <begin position="799"/>
        <end position="832"/>
    </location>
</feature>
<keyword evidence="6" id="KW-0472">Membrane</keyword>
<feature type="domain" description="EGF-like" evidence="8">
    <location>
        <begin position="154"/>
        <end position="185"/>
    </location>
</feature>
<keyword evidence="6" id="KW-1133">Transmembrane helix</keyword>
<dbReference type="Pfam" id="PF15913">
    <property type="entry name" value="Furin-like_2"/>
    <property type="match status" value="1"/>
</dbReference>
<feature type="domain" description="EGF-like" evidence="8">
    <location>
        <begin position="210"/>
        <end position="249"/>
    </location>
</feature>
<dbReference type="EMBL" id="VFJC01000010">
    <property type="protein sequence ID" value="KAB5565671.1"/>
    <property type="molecule type" value="Genomic_DNA"/>
</dbReference>
<feature type="compositionally biased region" description="Acidic residues" evidence="5">
    <location>
        <begin position="938"/>
        <end position="947"/>
    </location>
</feature>
<dbReference type="PROSITE" id="PS51257">
    <property type="entry name" value="PROKAR_LIPOPROTEIN"/>
    <property type="match status" value="1"/>
</dbReference>
<dbReference type="GO" id="GO:0005576">
    <property type="term" value="C:extracellular region"/>
    <property type="evidence" value="ECO:0007669"/>
    <property type="project" value="UniProtKB-SubCell"/>
</dbReference>
<dbReference type="Proteomes" id="UP000327468">
    <property type="component" value="Chromosome 9"/>
</dbReference>
<evidence type="ECO:0000256" key="7">
    <source>
        <dbReference type="SAM" id="SignalP"/>
    </source>
</evidence>
<comment type="caution">
    <text evidence="9">The sequence shown here is derived from an EMBL/GenBank/DDBJ whole genome shotgun (WGS) entry which is preliminary data.</text>
</comment>
<keyword evidence="10" id="KW-1185">Reference proteome</keyword>
<evidence type="ECO:0000256" key="5">
    <source>
        <dbReference type="SAM" id="MobiDB-lite"/>
    </source>
</evidence>
<dbReference type="InterPro" id="IPR043601">
    <property type="entry name" value="Rspo_Fu-CRD_dom"/>
</dbReference>
<evidence type="ECO:0000256" key="4">
    <source>
        <dbReference type="ARBA" id="ARBA00023180"/>
    </source>
</evidence>
<keyword evidence="4" id="KW-0325">Glycoprotein</keyword>
<dbReference type="InterPro" id="IPR009030">
    <property type="entry name" value="Growth_fac_rcpt_cys_sf"/>
</dbReference>
<dbReference type="SMART" id="SM00261">
    <property type="entry name" value="FU"/>
    <property type="match status" value="16"/>
</dbReference>
<feature type="domain" description="EGF-like" evidence="8">
    <location>
        <begin position="544"/>
        <end position="577"/>
    </location>
</feature>
<dbReference type="SMART" id="SM00181">
    <property type="entry name" value="EGF"/>
    <property type="match status" value="10"/>
</dbReference>
<reference evidence="9 10" key="1">
    <citation type="submission" date="2019-06" db="EMBL/GenBank/DDBJ databases">
        <title>A chromosome-scale genome assembly of the striped catfish, Pangasianodon hypophthalmus.</title>
        <authorList>
            <person name="Wen M."/>
            <person name="Zahm M."/>
            <person name="Roques C."/>
            <person name="Cabau C."/>
            <person name="Klopp C."/>
            <person name="Donnadieu C."/>
            <person name="Jouanno E."/>
            <person name="Avarre J.-C."/>
            <person name="Campet M."/>
            <person name="Ha T.T.T."/>
            <person name="Dugue R."/>
            <person name="Lampietro C."/>
            <person name="Louis A."/>
            <person name="Herpin A."/>
            <person name="Echchiki A."/>
            <person name="Berthelot C."/>
            <person name="Parey E."/>
            <person name="Roest-Crollius H."/>
            <person name="Braasch I."/>
            <person name="Postlethwait J."/>
            <person name="Bobe J."/>
            <person name="Montfort J."/>
            <person name="Bouchez O."/>
            <person name="Begum T."/>
            <person name="Schartl M."/>
            <person name="Guiguen Y."/>
        </authorList>
    </citation>
    <scope>NUCLEOTIDE SEQUENCE [LARGE SCALE GENOMIC DNA]</scope>
    <source>
        <strain evidence="9 10">Indonesia</strain>
        <tissue evidence="9">Blood</tissue>
    </source>
</reference>
<feature type="domain" description="EGF-like" evidence="8">
    <location>
        <begin position="106"/>
        <end position="135"/>
    </location>
</feature>
<dbReference type="PANTHER" id="PTHR15332:SF175">
    <property type="entry name" value="PROPROTEIN CONVERTASE SUBTILISIN_KEXIN TYPE 5-LIKE"/>
    <property type="match status" value="1"/>
</dbReference>
<dbReference type="InterPro" id="IPR006212">
    <property type="entry name" value="Furin_repeat"/>
</dbReference>
<keyword evidence="2" id="KW-0964">Secreted</keyword>
<gene>
    <name evidence="9" type="ORF">PHYPO_G00244240</name>
</gene>
<sequence>MPFRASQKMQTLLTQHFLLVLLLGCVFISVQAKVSSVSCPSGQFAFKNRCVLCHPTCAECEGHELFQCTACDSDEDGRERFLYQGHCRAHCPREFYPDREQYTCLPCIANCEICVDGNICAKCREGYKVQSGLCLPVPCGVGQVQDPDSGECIDCETGCKTCSADDPEYCNSCTEGYFLYRHQCRQHCPQRSYEEPSRGVCLSCPESCLDCRSETLCLTCQPVHFLHNGACVNECPQDTFGDARGWRCQPCHASCLTCHGPGARDCDRCNGWNHPIYGTCPDITCPEGQYFDSGAHDCRYCDVSCRACYGPTAQNCNTCATGYMLEQQEAVCVQHCPLGFYGNSSSQQCERCSTNCEACESGDQCLSCQSGSYQLFLFQGSCWSECPDGYFETEDGKCEPCDDICMTCDGRRTQCLACRDGLFLENGMCRDNCSVRTYAAEDGTCRRCGPHCDTCTDTSACTRCTFLYLLLNGMCKASCPEGYFEDLDQGVCVQCHESCATCSGPLSDDCESCSTLAPKLYEGTCSEECPASTYYQSASMECQECHQTCALCMGPEPTQCTQCVKGLALDPNTMMCGVTGDSDCPPRTFLHANQFTCQACHRHCQSCEGPGPTDCQTCALPRYLHNSSCVNECPVGTYSAHEEADGLELGFCMPCDHVCATCSGASPKDCLSCSPGYLHLLSHLCVRHCPTGYYSTGHHCEKCHVSCEMCSGPGPDACIVCVPPLLELLGTRVCVEQCPPRFYQSAHACWQCHTSCKTCTDNTPQGCLTCDWGSILQEGVCYPRCEEGHYYSQNEVCEACDESCKHCSGPGPESCVTCHTGFGLHAVTRSCVRCCQPNEPAKNCCLCHSASALCLEAPVSAHNQAEDDEVNLRSRVYQHTSAALPAALILAVVLALGIFALAQARARKRLCWRQSYERLSGTAGARPDPRPMPHGVPEPEDSGDDADVVYTSRDGSIYRRYGFIHKPEPEEEEVDEANENTLLNQA</sequence>
<evidence type="ECO:0000313" key="10">
    <source>
        <dbReference type="Proteomes" id="UP000327468"/>
    </source>
</evidence>
<evidence type="ECO:0000313" key="9">
    <source>
        <dbReference type="EMBL" id="KAB5565671.1"/>
    </source>
</evidence>
<evidence type="ECO:0000256" key="2">
    <source>
        <dbReference type="ARBA" id="ARBA00022525"/>
    </source>
</evidence>
<dbReference type="InterPro" id="IPR000742">
    <property type="entry name" value="EGF"/>
</dbReference>
<feature type="chain" id="PRO_5024379340" description="EGF-like domain-containing protein" evidence="7">
    <location>
        <begin position="33"/>
        <end position="986"/>
    </location>
</feature>
<accession>A0A5N5NGC8</accession>
<keyword evidence="6" id="KW-0812">Transmembrane</keyword>
<dbReference type="AlphaFoldDB" id="A0A5N5NGC8"/>
<protein>
    <recommendedName>
        <fullName evidence="8">EGF-like domain-containing protein</fullName>
    </recommendedName>
</protein>
<dbReference type="Pfam" id="PF14843">
    <property type="entry name" value="GF_recep_IV"/>
    <property type="match status" value="1"/>
</dbReference>
<dbReference type="Gene3D" id="2.10.220.10">
    <property type="entry name" value="Hormone Receptor, Insulin-like Growth Factor Receptor 1, Chain A, domain 2"/>
    <property type="match status" value="9"/>
</dbReference>
<feature type="domain" description="EGF-like" evidence="8">
    <location>
        <begin position="358"/>
        <end position="399"/>
    </location>
</feature>
<feature type="domain" description="EGF-like" evidence="8">
    <location>
        <begin position="661"/>
        <end position="701"/>
    </location>
</feature>
<feature type="domain" description="EGF-like" evidence="8">
    <location>
        <begin position="454"/>
        <end position="493"/>
    </location>
</feature>
<feature type="region of interest" description="Disordered" evidence="5">
    <location>
        <begin position="922"/>
        <end position="949"/>
    </location>
</feature>
<feature type="domain" description="EGF-like" evidence="8">
    <location>
        <begin position="400"/>
        <end position="430"/>
    </location>
</feature>
<dbReference type="PANTHER" id="PTHR15332">
    <property type="entry name" value="PROPROTEIN CONVERTASE SUBTILISIN_KEXIN TYPE 5-LIKE"/>
    <property type="match status" value="1"/>
</dbReference>
<dbReference type="CDD" id="cd00064">
    <property type="entry name" value="FU"/>
    <property type="match status" value="12"/>
</dbReference>
<dbReference type="InterPro" id="IPR032778">
    <property type="entry name" value="GF_recep_IV"/>
</dbReference>
<dbReference type="SUPFAM" id="SSF57184">
    <property type="entry name" value="Growth factor receptor domain"/>
    <property type="match status" value="6"/>
</dbReference>
<name>A0A5N5NGC8_PANHP</name>
<feature type="signal peptide" evidence="7">
    <location>
        <begin position="1"/>
        <end position="32"/>
    </location>
</feature>
<feature type="domain" description="EGF-like" evidence="8">
    <location>
        <begin position="307"/>
        <end position="350"/>
    </location>
</feature>
<evidence type="ECO:0000256" key="3">
    <source>
        <dbReference type="ARBA" id="ARBA00022729"/>
    </source>
</evidence>